<dbReference type="STRING" id="1068978.AMETH_4486"/>
<dbReference type="InterPro" id="IPR027266">
    <property type="entry name" value="TrmE/GcvT-like"/>
</dbReference>
<dbReference type="SUPFAM" id="SSF101790">
    <property type="entry name" value="Aminomethyltransferase beta-barrel domain"/>
    <property type="match status" value="1"/>
</dbReference>
<sequence>MSTTPRVVIIGAGIVGANLADELTARGWTRITVLDQGPLPLTGGSTSHAPGLVYQTNPSKTMTEFATYTVNKLSSLDVDGAWCFNQVGGLEVATTPERLADLHRKQGWATSWGVPGEVVGPEECVRLHPLLDPEQILGGFHTPTDGLAKAARAVVALRRRAESRGAEFHGSVRVTGISHTGGRVTGVRTTAGDFPADIVVSCAGFWGQAIGEMVGMRVPLLPLAHQYVRTGQVADLVGRNDELTEAGLPILRHQDRDLYYREHVDCLGIGSYAHRPMPVRLSDLPEVSDDDLTEAAMPSMLPFTEEDFAPSWEHSRQLLPSLRSAKIETGFNGIFSFTPDGGPLIGESPDVAGFWIAEAVWVTHSSGVARSVAQLLVDGRSEIALHGCDVHRFDEIETTEAYVDETAQRNFVEIYDVVHPLQPKLSPRDLRVSPFHARQKELGAFFLEAHGWERPHWYEANAHLVKDLPPEWQPPSRDAWSAMFHSPIAAAEAWRTRTAVALYDMTPLKRLEVSGPGTLAFLDRLTTGKMDKSVGSVTYTLALDEAGGIRSDLTVARLGEDRFQVGANGNLDLAYFRSEAGGDVQVRDITGGTCCIGVWGPLARDLVQPLSRDDFSHEALKYFRCMPAHIAGIPVTAMRLSYVGELGWEIYTSAEYGQRLWDVLFEAGRPLGVVAAGRAAFNSLRLEKGYRSWGADMTTEHNPYEAGLGFAVRKQKGDFVGRDAIAGVTDETVTRRLSCLTIDDGRSVVLGSEPVFLDGDPAGYVTSAAFAHTLGVPIAYAWLPAGATPGTAVEIGYFGRRVRATVAAEPLVDPEMLRIRR</sequence>
<dbReference type="Pfam" id="PF08669">
    <property type="entry name" value="GCV_T_C"/>
    <property type="match status" value="1"/>
</dbReference>
<dbReference type="SUPFAM" id="SSF54373">
    <property type="entry name" value="FAD-linked reductases, C-terminal domain"/>
    <property type="match status" value="1"/>
</dbReference>
<evidence type="ECO:0000259" key="4">
    <source>
        <dbReference type="Pfam" id="PF08669"/>
    </source>
</evidence>
<dbReference type="InterPro" id="IPR036188">
    <property type="entry name" value="FAD/NAD-bd_sf"/>
</dbReference>
<organism evidence="6 7">
    <name type="scientific">Amycolatopsis methanolica 239</name>
    <dbReference type="NCBI Taxonomy" id="1068978"/>
    <lineage>
        <taxon>Bacteria</taxon>
        <taxon>Bacillati</taxon>
        <taxon>Actinomycetota</taxon>
        <taxon>Actinomycetes</taxon>
        <taxon>Pseudonocardiales</taxon>
        <taxon>Pseudonocardiaceae</taxon>
        <taxon>Amycolatopsis</taxon>
        <taxon>Amycolatopsis methanolica group</taxon>
    </lineage>
</organism>
<dbReference type="SUPFAM" id="SSF103025">
    <property type="entry name" value="Folate-binding domain"/>
    <property type="match status" value="1"/>
</dbReference>
<evidence type="ECO:0000259" key="2">
    <source>
        <dbReference type="Pfam" id="PF01266"/>
    </source>
</evidence>
<dbReference type="InterPro" id="IPR032503">
    <property type="entry name" value="FAO_M"/>
</dbReference>
<evidence type="ECO:0000259" key="5">
    <source>
        <dbReference type="Pfam" id="PF16350"/>
    </source>
</evidence>
<dbReference type="EMBL" id="CP009110">
    <property type="protein sequence ID" value="AIJ24578.1"/>
    <property type="molecule type" value="Genomic_DNA"/>
</dbReference>
<protein>
    <submittedName>
        <fullName evidence="6">FAD dependent oxidoreductase</fullName>
    </submittedName>
</protein>
<dbReference type="InterPro" id="IPR029043">
    <property type="entry name" value="GcvT/YgfZ_C"/>
</dbReference>
<proteinExistence type="inferred from homology"/>
<dbReference type="SUPFAM" id="SSF51905">
    <property type="entry name" value="FAD/NAD(P)-binding domain"/>
    <property type="match status" value="1"/>
</dbReference>
<dbReference type="InterPro" id="IPR006222">
    <property type="entry name" value="GCVT_N"/>
</dbReference>
<reference evidence="6 7" key="1">
    <citation type="submission" date="2014-07" db="EMBL/GenBank/DDBJ databases">
        <title>Whole Genome Sequence of the Amycolatopsis methanolica 239.</title>
        <authorList>
            <person name="Tang B."/>
        </authorList>
    </citation>
    <scope>NUCLEOTIDE SEQUENCE [LARGE SCALE GENOMIC DNA]</scope>
    <source>
        <strain evidence="6 7">239</strain>
    </source>
</reference>
<feature type="domain" description="FAD dependent oxidoreductase central" evidence="5">
    <location>
        <begin position="378"/>
        <end position="433"/>
    </location>
</feature>
<feature type="domain" description="GCVT N-terminal" evidence="3">
    <location>
        <begin position="435"/>
        <end position="716"/>
    </location>
</feature>
<dbReference type="eggNOG" id="COG0665">
    <property type="taxonomic scope" value="Bacteria"/>
</dbReference>
<gene>
    <name evidence="6" type="ORF">AMETH_4486</name>
</gene>
<name>A0A076MUK5_AMYME</name>
<accession>A0A076MUK5</accession>
<dbReference type="OrthoDB" id="2055370at2"/>
<evidence type="ECO:0000313" key="7">
    <source>
        <dbReference type="Proteomes" id="UP000062973"/>
    </source>
</evidence>
<dbReference type="Proteomes" id="UP000062973">
    <property type="component" value="Chromosome"/>
</dbReference>
<dbReference type="Pfam" id="PF01266">
    <property type="entry name" value="DAO"/>
    <property type="match status" value="1"/>
</dbReference>
<dbReference type="Gene3D" id="3.50.50.60">
    <property type="entry name" value="FAD/NAD(P)-binding domain"/>
    <property type="match status" value="1"/>
</dbReference>
<feature type="domain" description="FAD dependent oxidoreductase" evidence="2">
    <location>
        <begin position="6"/>
        <end position="375"/>
    </location>
</feature>
<dbReference type="PANTHER" id="PTHR43757">
    <property type="entry name" value="AMINOMETHYLTRANSFERASE"/>
    <property type="match status" value="1"/>
</dbReference>
<evidence type="ECO:0000313" key="6">
    <source>
        <dbReference type="EMBL" id="AIJ24578.1"/>
    </source>
</evidence>
<dbReference type="Gene3D" id="3.30.1360.120">
    <property type="entry name" value="Probable tRNA modification gtpase trme, domain 1"/>
    <property type="match status" value="1"/>
</dbReference>
<dbReference type="InterPro" id="IPR013977">
    <property type="entry name" value="GcvT_C"/>
</dbReference>
<dbReference type="RefSeq" id="WP_017983407.1">
    <property type="nucleotide sequence ID" value="NZ_AQUL01000001.1"/>
</dbReference>
<dbReference type="HOGENOM" id="CLU_007884_11_2_11"/>
<evidence type="ECO:0000256" key="1">
    <source>
        <dbReference type="ARBA" id="ARBA00008609"/>
    </source>
</evidence>
<dbReference type="eggNOG" id="COG0404">
    <property type="taxonomic scope" value="Bacteria"/>
</dbReference>
<dbReference type="InterPro" id="IPR028896">
    <property type="entry name" value="GcvT/YgfZ/DmdA"/>
</dbReference>
<evidence type="ECO:0000259" key="3">
    <source>
        <dbReference type="Pfam" id="PF01571"/>
    </source>
</evidence>
<dbReference type="Gene3D" id="2.40.30.110">
    <property type="entry name" value="Aminomethyltransferase beta-barrel domains"/>
    <property type="match status" value="1"/>
</dbReference>
<dbReference type="PANTHER" id="PTHR43757:SF2">
    <property type="entry name" value="AMINOMETHYLTRANSFERASE, MITOCHONDRIAL"/>
    <property type="match status" value="1"/>
</dbReference>
<dbReference type="KEGG" id="amq:AMETH_4486"/>
<dbReference type="InterPro" id="IPR006076">
    <property type="entry name" value="FAD-dep_OxRdtase"/>
</dbReference>
<comment type="similarity">
    <text evidence="1">Belongs to the GcvT family.</text>
</comment>
<dbReference type="PATRIC" id="fig|1068978.7.peg.4810"/>
<dbReference type="Pfam" id="PF16350">
    <property type="entry name" value="FAO_M"/>
    <property type="match status" value="1"/>
</dbReference>
<keyword evidence="7" id="KW-1185">Reference proteome</keyword>
<dbReference type="Gene3D" id="3.30.9.10">
    <property type="entry name" value="D-Amino Acid Oxidase, subunit A, domain 2"/>
    <property type="match status" value="1"/>
</dbReference>
<dbReference type="Gene3D" id="3.30.70.1400">
    <property type="entry name" value="Aminomethyltransferase beta-barrel domains"/>
    <property type="match status" value="1"/>
</dbReference>
<dbReference type="Pfam" id="PF01571">
    <property type="entry name" value="GCV_T"/>
    <property type="match status" value="1"/>
</dbReference>
<feature type="domain" description="Aminomethyltransferase C-terminal" evidence="4">
    <location>
        <begin position="735"/>
        <end position="813"/>
    </location>
</feature>
<dbReference type="AlphaFoldDB" id="A0A076MUK5"/>